<dbReference type="Proteomes" id="UP001196408">
    <property type="component" value="Unassembled WGS sequence"/>
</dbReference>
<keyword evidence="4" id="KW-1185">Reference proteome</keyword>
<evidence type="ECO:0000313" key="1">
    <source>
        <dbReference type="EMBL" id="MBV3382820.1"/>
    </source>
</evidence>
<dbReference type="RefSeq" id="WP_022425103.1">
    <property type="nucleotide sequence ID" value="NZ_JAHOEB010000031.1"/>
</dbReference>
<protein>
    <recommendedName>
        <fullName evidence="5">Alpha/beta hydrolase</fullName>
    </recommendedName>
</protein>
<name>A0AAW4MRE2_9FIRM</name>
<evidence type="ECO:0000313" key="4">
    <source>
        <dbReference type="Proteomes" id="UP001197492"/>
    </source>
</evidence>
<reference evidence="1 4" key="1">
    <citation type="submission" date="2021-06" db="EMBL/GenBank/DDBJ databases">
        <title>Collection of gut derived symbiotic bacterial strains cultured from healthy donors.</title>
        <authorList>
            <person name="Lin H."/>
            <person name="Littmann E."/>
            <person name="Pamer E.G."/>
        </authorList>
    </citation>
    <scope>NUCLEOTIDE SEQUENCE</scope>
    <source>
        <strain evidence="2 4">MSK.21.70</strain>
        <strain evidence="1">MSK.21.82</strain>
    </source>
</reference>
<sequence length="185" mass="21136">MKKLAVLFPGIGYHCDKPLLYYSKKCLSAYGYEIIEVNYKHFPHMKDKDELIKQAEDIGYKQAEEILKDIPFSTYDEILFVSKSIGTAISARFNEEHHVNAYSIYFTPLSATFKYSLNGIAFHGTNDPWAKTNLIQCACDEAHIPLILYRDANHSLECGDVLVDISNLHDIFLHVIEAIQTVYPL</sequence>
<accession>A0AAW4MRE2</accession>
<evidence type="ECO:0000313" key="3">
    <source>
        <dbReference type="Proteomes" id="UP001196408"/>
    </source>
</evidence>
<gene>
    <name evidence="1" type="ORF">KSV97_06230</name>
    <name evidence="2" type="ORF">KSW06_06305</name>
</gene>
<comment type="caution">
    <text evidence="1">The sequence shown here is derived from an EMBL/GenBank/DDBJ whole genome shotgun (WGS) entry which is preliminary data.</text>
</comment>
<evidence type="ECO:0008006" key="5">
    <source>
        <dbReference type="Google" id="ProtNLM"/>
    </source>
</evidence>
<organism evidence="1 3">
    <name type="scientific">Catenibacterium mitsuokai</name>
    <dbReference type="NCBI Taxonomy" id="100886"/>
    <lineage>
        <taxon>Bacteria</taxon>
        <taxon>Bacillati</taxon>
        <taxon>Bacillota</taxon>
        <taxon>Erysipelotrichia</taxon>
        <taxon>Erysipelotrichales</taxon>
        <taxon>Coprobacillaceae</taxon>
        <taxon>Catenibacterium</taxon>
    </lineage>
</organism>
<dbReference type="Proteomes" id="UP001197492">
    <property type="component" value="Unassembled WGS sequence"/>
</dbReference>
<dbReference type="AlphaFoldDB" id="A0AAW4MRE2"/>
<proteinExistence type="predicted"/>
<evidence type="ECO:0000313" key="2">
    <source>
        <dbReference type="EMBL" id="MBV3392865.1"/>
    </source>
</evidence>
<dbReference type="EMBL" id="JAHOEL010000032">
    <property type="protein sequence ID" value="MBV3392865.1"/>
    <property type="molecule type" value="Genomic_DNA"/>
</dbReference>
<dbReference type="EMBL" id="JAHOEF010000032">
    <property type="protein sequence ID" value="MBV3382820.1"/>
    <property type="molecule type" value="Genomic_DNA"/>
</dbReference>